<sequence length="401" mass="43970">MVENAGHLFNERNLRMLPTWALANPTTSTLVLIAFGVVCSLVVEFITRTLDTGRYAWQRRLRRRIGVEEGKRISELKWLTLSYQFVLWPFIGFLLLHVWGQHDLGDRVSEVLTGQGVKIGKSHVVPSSLLLGLIWFFLLITFTRYIKKKLEEDWLPLSHLDPGVRVSVATLFGYITFIIAAMVGLSVAGLDLSKLAIVAGALSVGIGFGLQNVINNFVSGLILLFERPVRVGDYVRVGATEGFIRHIRIRATEIETWDKTMIIVPNSELISTRVENLTYGNTYGRVVMAVPVSDDCRPDQVRTVLQAVVAASPRLIQAGQIPGLGGPYVSLKDFGGGTLSFEIGGYVMNVNDRGGIASELRYAILAAFAAEGIRLTSGKQQLELLGGGLPKVLPEPAGDTP</sequence>
<keyword evidence="3" id="KW-1003">Cell membrane</keyword>
<evidence type="ECO:0000256" key="5">
    <source>
        <dbReference type="ARBA" id="ARBA00022989"/>
    </source>
</evidence>
<evidence type="ECO:0000313" key="11">
    <source>
        <dbReference type="Proteomes" id="UP000282106"/>
    </source>
</evidence>
<evidence type="ECO:0000259" key="9">
    <source>
        <dbReference type="Pfam" id="PF21082"/>
    </source>
</evidence>
<dbReference type="GO" id="GO:0005886">
    <property type="term" value="C:plasma membrane"/>
    <property type="evidence" value="ECO:0007669"/>
    <property type="project" value="UniProtKB-SubCell"/>
</dbReference>
<dbReference type="PANTHER" id="PTHR30347:SF9">
    <property type="entry name" value="MINICONDUCTANCE MECHANOSENSITIVE CHANNEL MSCM"/>
    <property type="match status" value="1"/>
</dbReference>
<dbReference type="Pfam" id="PF21082">
    <property type="entry name" value="MS_channel_3rd"/>
    <property type="match status" value="1"/>
</dbReference>
<keyword evidence="6 7" id="KW-0472">Membrane</keyword>
<keyword evidence="4 7" id="KW-0812">Transmembrane</keyword>
<feature type="domain" description="Mechanosensitive ion channel MscS C-terminal" evidence="9">
    <location>
        <begin position="289"/>
        <end position="374"/>
    </location>
</feature>
<dbReference type="Gene3D" id="2.30.30.60">
    <property type="match status" value="1"/>
</dbReference>
<gene>
    <name evidence="10" type="ORF">ED208_08095</name>
</gene>
<dbReference type="InterPro" id="IPR049278">
    <property type="entry name" value="MS_channel_C"/>
</dbReference>
<dbReference type="InterPro" id="IPR006685">
    <property type="entry name" value="MscS_channel_2nd"/>
</dbReference>
<dbReference type="PANTHER" id="PTHR30347">
    <property type="entry name" value="POTASSIUM CHANNEL RELATED"/>
    <property type="match status" value="1"/>
</dbReference>
<dbReference type="SUPFAM" id="SSF82689">
    <property type="entry name" value="Mechanosensitive channel protein MscS (YggB), C-terminal domain"/>
    <property type="match status" value="1"/>
</dbReference>
<evidence type="ECO:0000256" key="4">
    <source>
        <dbReference type="ARBA" id="ARBA00022692"/>
    </source>
</evidence>
<evidence type="ECO:0000256" key="6">
    <source>
        <dbReference type="ARBA" id="ARBA00023136"/>
    </source>
</evidence>
<dbReference type="InterPro" id="IPR023408">
    <property type="entry name" value="MscS_beta-dom_sf"/>
</dbReference>
<comment type="similarity">
    <text evidence="2">Belongs to the MscS (TC 1.A.23) family.</text>
</comment>
<name>A0A3N0VDU9_9GAMM</name>
<dbReference type="AlphaFoldDB" id="A0A3N0VDU9"/>
<comment type="subcellular location">
    <subcellularLocation>
        <location evidence="1">Cell membrane</location>
        <topology evidence="1">Multi-pass membrane protein</topology>
    </subcellularLocation>
</comment>
<feature type="transmembrane region" description="Helical" evidence="7">
    <location>
        <begin position="166"/>
        <end position="190"/>
    </location>
</feature>
<evidence type="ECO:0000259" key="8">
    <source>
        <dbReference type="Pfam" id="PF00924"/>
    </source>
</evidence>
<proteinExistence type="inferred from homology"/>
<dbReference type="InParanoid" id="A0A3N0VDU9"/>
<dbReference type="InterPro" id="IPR052702">
    <property type="entry name" value="MscS-like_channel"/>
</dbReference>
<dbReference type="Gene3D" id="1.10.287.1260">
    <property type="match status" value="1"/>
</dbReference>
<dbReference type="InterPro" id="IPR011014">
    <property type="entry name" value="MscS_channel_TM-2"/>
</dbReference>
<evidence type="ECO:0000256" key="2">
    <source>
        <dbReference type="ARBA" id="ARBA00008017"/>
    </source>
</evidence>
<feature type="domain" description="Mechanosensitive ion channel MscS" evidence="8">
    <location>
        <begin position="212"/>
        <end position="278"/>
    </location>
</feature>
<dbReference type="EMBL" id="RJVO01000003">
    <property type="protein sequence ID" value="ROH90929.1"/>
    <property type="molecule type" value="Genomic_DNA"/>
</dbReference>
<evidence type="ECO:0000256" key="7">
    <source>
        <dbReference type="SAM" id="Phobius"/>
    </source>
</evidence>
<dbReference type="InterPro" id="IPR010920">
    <property type="entry name" value="LSM_dom_sf"/>
</dbReference>
<protein>
    <recommendedName>
        <fullName evidence="12">Mechanosensitive ion channel family protein</fullName>
    </recommendedName>
</protein>
<feature type="transmembrane region" description="Helical" evidence="7">
    <location>
        <begin position="30"/>
        <end position="57"/>
    </location>
</feature>
<feature type="transmembrane region" description="Helical" evidence="7">
    <location>
        <begin position="196"/>
        <end position="225"/>
    </location>
</feature>
<accession>A0A3N0VDU9</accession>
<organism evidence="10 11">
    <name type="scientific">Stagnimonas aquatica</name>
    <dbReference type="NCBI Taxonomy" id="2689987"/>
    <lineage>
        <taxon>Bacteria</taxon>
        <taxon>Pseudomonadati</taxon>
        <taxon>Pseudomonadota</taxon>
        <taxon>Gammaproteobacteria</taxon>
        <taxon>Nevskiales</taxon>
        <taxon>Nevskiaceae</taxon>
        <taxon>Stagnimonas</taxon>
    </lineage>
</organism>
<feature type="transmembrane region" description="Helical" evidence="7">
    <location>
        <begin position="128"/>
        <end position="146"/>
    </location>
</feature>
<dbReference type="GO" id="GO:0008381">
    <property type="term" value="F:mechanosensitive monoatomic ion channel activity"/>
    <property type="evidence" value="ECO:0007669"/>
    <property type="project" value="UniProtKB-ARBA"/>
</dbReference>
<evidence type="ECO:0000256" key="3">
    <source>
        <dbReference type="ARBA" id="ARBA00022475"/>
    </source>
</evidence>
<comment type="caution">
    <text evidence="10">The sequence shown here is derived from an EMBL/GenBank/DDBJ whole genome shotgun (WGS) entry which is preliminary data.</text>
</comment>
<evidence type="ECO:0000313" key="10">
    <source>
        <dbReference type="EMBL" id="ROH90929.1"/>
    </source>
</evidence>
<dbReference type="Gene3D" id="3.30.70.100">
    <property type="match status" value="1"/>
</dbReference>
<evidence type="ECO:0008006" key="12">
    <source>
        <dbReference type="Google" id="ProtNLM"/>
    </source>
</evidence>
<reference evidence="10 11" key="1">
    <citation type="submission" date="2018-10" db="EMBL/GenBank/DDBJ databases">
        <authorList>
            <person name="Chen W.-M."/>
        </authorList>
    </citation>
    <scope>NUCLEOTIDE SEQUENCE [LARGE SCALE GENOMIC DNA]</scope>
    <source>
        <strain evidence="10 11">THS-13</strain>
    </source>
</reference>
<dbReference type="Pfam" id="PF00924">
    <property type="entry name" value="MS_channel_2nd"/>
    <property type="match status" value="1"/>
</dbReference>
<dbReference type="SUPFAM" id="SSF50182">
    <property type="entry name" value="Sm-like ribonucleoproteins"/>
    <property type="match status" value="1"/>
</dbReference>
<evidence type="ECO:0000256" key="1">
    <source>
        <dbReference type="ARBA" id="ARBA00004651"/>
    </source>
</evidence>
<dbReference type="InterPro" id="IPR011066">
    <property type="entry name" value="MscS_channel_C_sf"/>
</dbReference>
<dbReference type="Proteomes" id="UP000282106">
    <property type="component" value="Unassembled WGS sequence"/>
</dbReference>
<keyword evidence="5 7" id="KW-1133">Transmembrane helix</keyword>
<dbReference type="SUPFAM" id="SSF82861">
    <property type="entry name" value="Mechanosensitive channel protein MscS (YggB), transmembrane region"/>
    <property type="match status" value="1"/>
</dbReference>
<keyword evidence="11" id="KW-1185">Reference proteome</keyword>